<keyword evidence="3" id="KW-1185">Reference proteome</keyword>
<dbReference type="OrthoDB" id="10328482at2759"/>
<dbReference type="Proteomes" id="UP000596742">
    <property type="component" value="Unassembled WGS sequence"/>
</dbReference>
<proteinExistence type="predicted"/>
<feature type="region of interest" description="Disordered" evidence="1">
    <location>
        <begin position="1"/>
        <end position="211"/>
    </location>
</feature>
<evidence type="ECO:0000313" key="3">
    <source>
        <dbReference type="Proteomes" id="UP000596742"/>
    </source>
</evidence>
<accession>A0A8B6FAZ6</accession>
<dbReference type="AlphaFoldDB" id="A0A8B6FAZ6"/>
<feature type="compositionally biased region" description="Low complexity" evidence="1">
    <location>
        <begin position="65"/>
        <end position="75"/>
    </location>
</feature>
<feature type="compositionally biased region" description="Polar residues" evidence="1">
    <location>
        <begin position="97"/>
        <end position="109"/>
    </location>
</feature>
<evidence type="ECO:0000256" key="1">
    <source>
        <dbReference type="SAM" id="MobiDB-lite"/>
    </source>
</evidence>
<name>A0A8B6FAZ6_MYTGA</name>
<feature type="compositionally biased region" description="Basic residues" evidence="1">
    <location>
        <begin position="1"/>
        <end position="13"/>
    </location>
</feature>
<feature type="compositionally biased region" description="Acidic residues" evidence="1">
    <location>
        <begin position="139"/>
        <end position="149"/>
    </location>
</feature>
<evidence type="ECO:0000313" key="2">
    <source>
        <dbReference type="EMBL" id="VDI46149.1"/>
    </source>
</evidence>
<dbReference type="EMBL" id="UYJE01006453">
    <property type="protein sequence ID" value="VDI46149.1"/>
    <property type="molecule type" value="Genomic_DNA"/>
</dbReference>
<protein>
    <submittedName>
        <fullName evidence="2">Uncharacterized protein</fullName>
    </submittedName>
</protein>
<gene>
    <name evidence="2" type="ORF">MGAL_10B086470</name>
</gene>
<comment type="caution">
    <text evidence="2">The sequence shown here is derived from an EMBL/GenBank/DDBJ whole genome shotgun (WGS) entry which is preliminary data.</text>
</comment>
<reference evidence="2" key="1">
    <citation type="submission" date="2018-11" db="EMBL/GenBank/DDBJ databases">
        <authorList>
            <person name="Alioto T."/>
            <person name="Alioto T."/>
        </authorList>
    </citation>
    <scope>NUCLEOTIDE SEQUENCE</scope>
</reference>
<organism evidence="2 3">
    <name type="scientific">Mytilus galloprovincialis</name>
    <name type="common">Mediterranean mussel</name>
    <dbReference type="NCBI Taxonomy" id="29158"/>
    <lineage>
        <taxon>Eukaryota</taxon>
        <taxon>Metazoa</taxon>
        <taxon>Spiralia</taxon>
        <taxon>Lophotrochozoa</taxon>
        <taxon>Mollusca</taxon>
        <taxon>Bivalvia</taxon>
        <taxon>Autobranchia</taxon>
        <taxon>Pteriomorphia</taxon>
        <taxon>Mytilida</taxon>
        <taxon>Mytiloidea</taxon>
        <taxon>Mytilidae</taxon>
        <taxon>Mytilinae</taxon>
        <taxon>Mytilus</taxon>
    </lineage>
</organism>
<sequence length="211" mass="22891">MASSRNCRKRRHSPVNYKQFHETGRTPPSVSTESTDDATKTDFESGSTSGYKKAKERSSTPFPDGNGNASGSAGSPCKGTEETNDSSTFEKNEQTNKCKTTNGASTATGTEFDDDLPRFYSRPRNERFNPMYDTYFSSDTDDNDSEDDVVSNSNNETGGELHTGNAEMDAEDNSQSRAEEKVQEPSTTANADKLSVGSAGTFHSFSSSSFP</sequence>